<evidence type="ECO:0000313" key="2">
    <source>
        <dbReference type="EnsemblMetazoa" id="AALFPA23_002792.P2816"/>
    </source>
</evidence>
<dbReference type="GeneID" id="134284037"/>
<proteinExistence type="predicted"/>
<reference evidence="3" key="1">
    <citation type="journal article" date="2015" name="Proc. Natl. Acad. Sci. U.S.A.">
        <title>Genome sequence of the Asian Tiger mosquito, Aedes albopictus, reveals insights into its biology, genetics, and evolution.</title>
        <authorList>
            <person name="Chen X.G."/>
            <person name="Jiang X."/>
            <person name="Gu J."/>
            <person name="Xu M."/>
            <person name="Wu Y."/>
            <person name="Deng Y."/>
            <person name="Zhang C."/>
            <person name="Bonizzoni M."/>
            <person name="Dermauw W."/>
            <person name="Vontas J."/>
            <person name="Armbruster P."/>
            <person name="Huang X."/>
            <person name="Yang Y."/>
            <person name="Zhang H."/>
            <person name="He W."/>
            <person name="Peng H."/>
            <person name="Liu Y."/>
            <person name="Wu K."/>
            <person name="Chen J."/>
            <person name="Lirakis M."/>
            <person name="Topalis P."/>
            <person name="Van Leeuwen T."/>
            <person name="Hall A.B."/>
            <person name="Jiang X."/>
            <person name="Thorpe C."/>
            <person name="Mueller R.L."/>
            <person name="Sun C."/>
            <person name="Waterhouse R.M."/>
            <person name="Yan G."/>
            <person name="Tu Z.J."/>
            <person name="Fang X."/>
            <person name="James A.A."/>
        </authorList>
    </citation>
    <scope>NUCLEOTIDE SEQUENCE [LARGE SCALE GENOMIC DNA]</scope>
    <source>
        <strain evidence="3">Foshan</strain>
    </source>
</reference>
<dbReference type="Gene3D" id="3.30.70.270">
    <property type="match status" value="1"/>
</dbReference>
<accession>A0ABM1XTU6</accession>
<evidence type="ECO:0000259" key="1">
    <source>
        <dbReference type="PROSITE" id="PS50878"/>
    </source>
</evidence>
<dbReference type="PROSITE" id="PS50878">
    <property type="entry name" value="RT_POL"/>
    <property type="match status" value="1"/>
</dbReference>
<sequence>MSSYSRIKPFDVTSEASNLPAEWEIWKSDLESFFLAQAVETQHDKRAQLAYLGGPGLQELLRHLPGVNQVPHVTADPPYYDVAIKCLDDYFEPFRRKSYERHLFHQITQQPEERFTDFVMRLRKQIARCNYNSCVVDELIADRITQGCKSQELRTRLLQKDRSLEEIIALGSRPKAKRIRAVQEETEAKQSKDFVFYAMGRNVFTFIVGGVEIPMTIDSGPDANIITKEIWEQMKQAGAVNNTVQAKFYVVEDGQRCLLGDKTAKDLQVLKVGFDIASVDSNRCKPFPKIRGVKVEIPIDEQVPPVQQPYRRPPIALEEKIETKLRSLLELDIIERAPGPSPWVSPMVPVQKDSGEIRLCIDMRRANQAVLRESHPLPLVDELLSSVSGAVLFSKLDIKDAYHQVELSERSRPITTFITKYGLYRYKRLMFGVSCAPELFQKTMEVVTAGLEGVIVYLDDAVVFGATKEEHDRRLAALLKRFSDYDILLNEQKCIYGVESLEFLGHQLSTTGVRPTESRLAAIEKFREP</sequence>
<dbReference type="PANTHER" id="PTHR37984">
    <property type="entry name" value="PROTEIN CBG26694"/>
    <property type="match status" value="1"/>
</dbReference>
<feature type="domain" description="Reverse transcriptase" evidence="1">
    <location>
        <begin position="331"/>
        <end position="508"/>
    </location>
</feature>
<dbReference type="RefSeq" id="XP_062698180.1">
    <property type="nucleotide sequence ID" value="XM_062842196.1"/>
</dbReference>
<dbReference type="Gene3D" id="1.10.1200.30">
    <property type="match status" value="1"/>
</dbReference>
<dbReference type="InterPro" id="IPR008916">
    <property type="entry name" value="Retrov_capsid_C"/>
</dbReference>
<dbReference type="PANTHER" id="PTHR37984:SF11">
    <property type="entry name" value="INTEGRASE CATALYTIC DOMAIN-CONTAINING PROTEIN"/>
    <property type="match status" value="1"/>
</dbReference>
<dbReference type="Gene3D" id="3.10.10.10">
    <property type="entry name" value="HIV Type 1 Reverse Transcriptase, subunit A, domain 1"/>
    <property type="match status" value="1"/>
</dbReference>
<dbReference type="InterPro" id="IPR043502">
    <property type="entry name" value="DNA/RNA_pol_sf"/>
</dbReference>
<reference evidence="2" key="2">
    <citation type="submission" date="2025-05" db="UniProtKB">
        <authorList>
            <consortium name="EnsemblMetazoa"/>
        </authorList>
    </citation>
    <scope>IDENTIFICATION</scope>
    <source>
        <strain evidence="2">Foshan</strain>
    </source>
</reference>
<dbReference type="EnsemblMetazoa" id="AALFPA23_002792.R2816">
    <property type="protein sequence ID" value="AALFPA23_002792.P2816"/>
    <property type="gene ID" value="AALFPA23_002792"/>
</dbReference>
<name>A0ABM1XTU6_AEDAL</name>
<dbReference type="CDD" id="cd01647">
    <property type="entry name" value="RT_LTR"/>
    <property type="match status" value="1"/>
</dbReference>
<keyword evidence="3" id="KW-1185">Reference proteome</keyword>
<dbReference type="SUPFAM" id="SSF56672">
    <property type="entry name" value="DNA/RNA polymerases"/>
    <property type="match status" value="1"/>
</dbReference>
<dbReference type="InterPro" id="IPR000477">
    <property type="entry name" value="RT_dom"/>
</dbReference>
<dbReference type="InterPro" id="IPR043128">
    <property type="entry name" value="Rev_trsase/Diguanyl_cyclase"/>
</dbReference>
<dbReference type="Proteomes" id="UP000069940">
    <property type="component" value="Unassembled WGS sequence"/>
</dbReference>
<evidence type="ECO:0000313" key="3">
    <source>
        <dbReference type="Proteomes" id="UP000069940"/>
    </source>
</evidence>
<protein>
    <recommendedName>
        <fullName evidence="1">Reverse transcriptase domain-containing protein</fullName>
    </recommendedName>
</protein>
<organism evidence="2 3">
    <name type="scientific">Aedes albopictus</name>
    <name type="common">Asian tiger mosquito</name>
    <name type="synonym">Stegomyia albopicta</name>
    <dbReference type="NCBI Taxonomy" id="7160"/>
    <lineage>
        <taxon>Eukaryota</taxon>
        <taxon>Metazoa</taxon>
        <taxon>Ecdysozoa</taxon>
        <taxon>Arthropoda</taxon>
        <taxon>Hexapoda</taxon>
        <taxon>Insecta</taxon>
        <taxon>Pterygota</taxon>
        <taxon>Neoptera</taxon>
        <taxon>Endopterygota</taxon>
        <taxon>Diptera</taxon>
        <taxon>Nematocera</taxon>
        <taxon>Culicoidea</taxon>
        <taxon>Culicidae</taxon>
        <taxon>Culicinae</taxon>
        <taxon>Aedini</taxon>
        <taxon>Aedes</taxon>
        <taxon>Stegomyia</taxon>
    </lineage>
</organism>
<dbReference type="InterPro" id="IPR050951">
    <property type="entry name" value="Retrovirus_Pol_polyprotein"/>
</dbReference>
<dbReference type="Pfam" id="PF00078">
    <property type="entry name" value="RVT_1"/>
    <property type="match status" value="1"/>
</dbReference>